<comment type="subcellular location">
    <subcellularLocation>
        <location evidence="1">Membrane</location>
    </subcellularLocation>
</comment>
<organism evidence="7 8">
    <name type="scientific">Panagrolaimus superbus</name>
    <dbReference type="NCBI Taxonomy" id="310955"/>
    <lineage>
        <taxon>Eukaryota</taxon>
        <taxon>Metazoa</taxon>
        <taxon>Ecdysozoa</taxon>
        <taxon>Nematoda</taxon>
        <taxon>Chromadorea</taxon>
        <taxon>Rhabditida</taxon>
        <taxon>Tylenchina</taxon>
        <taxon>Panagrolaimomorpha</taxon>
        <taxon>Panagrolaimoidea</taxon>
        <taxon>Panagrolaimidae</taxon>
        <taxon>Panagrolaimus</taxon>
    </lineage>
</organism>
<reference evidence="8" key="1">
    <citation type="submission" date="2022-11" db="UniProtKB">
        <authorList>
            <consortium name="WormBaseParasite"/>
        </authorList>
    </citation>
    <scope>IDENTIFICATION</scope>
</reference>
<dbReference type="PROSITE" id="PS51233">
    <property type="entry name" value="VWFD"/>
    <property type="match status" value="1"/>
</dbReference>
<dbReference type="InterPro" id="IPR051495">
    <property type="entry name" value="Epithelial_Barrier/Signaling"/>
</dbReference>
<evidence type="ECO:0000256" key="2">
    <source>
        <dbReference type="ARBA" id="ARBA00022692"/>
    </source>
</evidence>
<dbReference type="PANTHER" id="PTHR13802">
    <property type="entry name" value="MUCIN 4-RELATED"/>
    <property type="match status" value="1"/>
</dbReference>
<keyword evidence="7" id="KW-1185">Reference proteome</keyword>
<protein>
    <submittedName>
        <fullName evidence="8">Uncharacterized protein</fullName>
    </submittedName>
</protein>
<dbReference type="PANTHER" id="PTHR13802:SF52">
    <property type="entry name" value="MUCIN-4"/>
    <property type="match status" value="1"/>
</dbReference>
<evidence type="ECO:0000256" key="1">
    <source>
        <dbReference type="ARBA" id="ARBA00004370"/>
    </source>
</evidence>
<dbReference type="Pfam" id="PF00094">
    <property type="entry name" value="VWD"/>
    <property type="match status" value="1"/>
</dbReference>
<dbReference type="AlphaFoldDB" id="A0A914YPN0"/>
<evidence type="ECO:0000313" key="8">
    <source>
        <dbReference type="WBParaSite" id="PSU_v2.g2159.t1"/>
    </source>
</evidence>
<keyword evidence="3" id="KW-1133">Transmembrane helix</keyword>
<evidence type="ECO:0000259" key="6">
    <source>
        <dbReference type="PROSITE" id="PS51233"/>
    </source>
</evidence>
<proteinExistence type="predicted"/>
<name>A0A914YPN0_9BILA</name>
<evidence type="ECO:0000313" key="7">
    <source>
        <dbReference type="Proteomes" id="UP000887577"/>
    </source>
</evidence>
<dbReference type="Pfam" id="PF03782">
    <property type="entry name" value="AMOP"/>
    <property type="match status" value="1"/>
</dbReference>
<dbReference type="InterPro" id="IPR005533">
    <property type="entry name" value="AMOP_dom"/>
</dbReference>
<keyword evidence="4" id="KW-0472">Membrane</keyword>
<dbReference type="GO" id="GO:0016020">
    <property type="term" value="C:membrane"/>
    <property type="evidence" value="ECO:0007669"/>
    <property type="project" value="UniProtKB-SubCell"/>
</dbReference>
<sequence length="198" mass="22054">MAVDPNFVVDPQCHDSSGCFYHPGAEICYFSAVPSPSGGGQQCCYQNRQIYLQRPGAGYPTILHPSIQAGFPHKAFEQYPLSMCCMVADKEDCDKYMKTRNPDDGSNYTAPTTSLGNGDPHYTTFDGLYYIFNGAGEFWLVKGSEKQPFSAQARHVVPSDDADYAYLMAYAFKPYPNASIIQVETNPLSTEIYHNRHT</sequence>
<evidence type="ECO:0000259" key="5">
    <source>
        <dbReference type="PROSITE" id="PS50856"/>
    </source>
</evidence>
<accession>A0A914YPN0</accession>
<evidence type="ECO:0000256" key="4">
    <source>
        <dbReference type="ARBA" id="ARBA00023136"/>
    </source>
</evidence>
<keyword evidence="2" id="KW-0812">Transmembrane</keyword>
<dbReference type="Proteomes" id="UP000887577">
    <property type="component" value="Unplaced"/>
</dbReference>
<dbReference type="WBParaSite" id="PSU_v2.g2159.t1">
    <property type="protein sequence ID" value="PSU_v2.g2159.t1"/>
    <property type="gene ID" value="PSU_v2.g2159"/>
</dbReference>
<feature type="domain" description="AMOP" evidence="5">
    <location>
        <begin position="1"/>
        <end position="100"/>
    </location>
</feature>
<dbReference type="InterPro" id="IPR001846">
    <property type="entry name" value="VWF_type-D"/>
</dbReference>
<dbReference type="PROSITE" id="PS50856">
    <property type="entry name" value="AMOP"/>
    <property type="match status" value="1"/>
</dbReference>
<evidence type="ECO:0000256" key="3">
    <source>
        <dbReference type="ARBA" id="ARBA00022989"/>
    </source>
</evidence>
<feature type="domain" description="VWFD" evidence="6">
    <location>
        <begin position="112"/>
        <end position="198"/>
    </location>
</feature>